<evidence type="ECO:0000259" key="8">
    <source>
        <dbReference type="Pfam" id="PF07976"/>
    </source>
</evidence>
<feature type="region of interest" description="Disordered" evidence="6">
    <location>
        <begin position="800"/>
        <end position="1234"/>
    </location>
</feature>
<evidence type="ECO:0000256" key="1">
    <source>
        <dbReference type="ARBA" id="ARBA00001974"/>
    </source>
</evidence>
<dbReference type="Pfam" id="PF07976">
    <property type="entry name" value="Phe_hydrox_dim"/>
    <property type="match status" value="1"/>
</dbReference>
<keyword evidence="4" id="KW-0274">FAD</keyword>
<evidence type="ECO:0000259" key="7">
    <source>
        <dbReference type="Pfam" id="PF01494"/>
    </source>
</evidence>
<dbReference type="Proteomes" id="UP000887540">
    <property type="component" value="Unplaced"/>
</dbReference>
<accession>A0A914D8L3</accession>
<dbReference type="SUPFAM" id="SSF52833">
    <property type="entry name" value="Thioredoxin-like"/>
    <property type="match status" value="1"/>
</dbReference>
<dbReference type="InterPro" id="IPR036188">
    <property type="entry name" value="FAD/NAD-bd_sf"/>
</dbReference>
<sequence>MQFHHHGYVSTDPRVQPAAGIGLDRPADLPDAVDVLIVGSGPAGMLLAAQLSQYPSVVTRIVEKREGRLVLGQADGIQPRSVETFQAFGFAERIVAEAYNIGWMNFWGPDPDDPTRIVRRSRTADYAFDISEFPHLIVNQARVLDYFAEAAAAGPGRIVPDFGVEFAGLTRDDAEEYPLAVELRTAEGARTVRAKYVVGCDGARSQVREAIGRRHLGGISAHAWGVMDVLVETDFPDWRVKCAINSEAGNILHIPREGGYLSRMYIDLGEVAADDDHRVRQTPIEDVIRRANEILHPYSIDVKDVAWHSVYEVGHRVTDRFDDVPDDGSRSPRVFLTGDACHTHSAKAGQGMNVSMQDGFNLGWKLGSVLTGLSPETLLDTYSSERQPVAQQLIDFDREWSSLMARKPEEISDPGDLATYYLATAEFPSGFMTQYPPSSIVAAHARPELATGFPLGKRFKSSPVVLASDGNVVHLGHHARADGRWRIYAFGDADGLAEGAALSRFADWLLTADASPVRRFTPADAALDAVFDVKAIVPQSFEDVDVTAAPRVFRPRNGALGITDWEKVFAAGASRWNDTDIYAERGIDRAGAVVVVRPDQYVADVLSLADTDALAAFFEGTLRPQRQPAAVEARLQSPGDEVVDRALAPQAQQHLALASEQGEPQSGCLVEPHDRGALRDIHVGARREHLERRRRRGTARRDERRRRGVRAHRVVVGRRDHDLELGDLAVEQRLTLSFECTGIGELEVLVAVAPRAVAHVVADAVLEGEVVEGREGGRRDRPLGDLDLVEVGVVLRQARPAHDADEQRPLHEQAQHDDPGGDEHDGVASVEGRARRGHRRHREGDRERDRAAESGHRAHEARPVPGTGGRARGRARERGEQQLEEPPDLRGGDLVHHVLHLETDEHEQRTVEQVDAERPRGIRLPSRRGCRHPRRDPGHDDAREHDREHARRVDQLGDEEGGERHEQQGQVDREGSRQAPQQQVRGGRHDDTGRGSADVRHEHREGDAPRRDLAAEGEGESDRVEHEGRAVVRQALRLELHEGARGQQASERRDRRGIRRGDRRPQQQGRLPRHTHRRGDAGDGERGCHDQQRAHRHDVAQRPAHRPQRRGEALPEQHHREEQQQHGLRRELHTAQGRHESEREPDDQEHQRGGEPQLRREERPGEDRDPQQHGVHADDLPLVGRDHVGRDAQIEHEEPPLADRLRRPRAEPVEVGERAHHDSLGTDGRPEGREVDVGDEHGLRREALQAVEVHLGAVRAVVPHDRDPPAARHPHRRLEVCERHQSAAIAGREHHGRVRPREGCARHAREPQSDRLVGGADHHGAVGGGDIPVHVRPAEEVSAVAHDHPVARQQLTDARRGRAGIEAAVRRECVAGLPRPPAGDLVGGRPGRSRRGADGVTQHLGGEPRVGAHVHTDMRMRRRRRHIHLHDMRARGEQLAEAHRELVERGAEHDGDVGPGDGGHRAVRTEAACDAEVARRVGEQAAPEGGRGGERAGRRREGVEGRARPRQP</sequence>
<feature type="domain" description="FAD-binding" evidence="7">
    <location>
        <begin position="33"/>
        <end position="396"/>
    </location>
</feature>
<dbReference type="WBParaSite" id="ACRNAN_scaffold211.g12656.t1">
    <property type="protein sequence ID" value="ACRNAN_scaffold211.g12656.t1"/>
    <property type="gene ID" value="ACRNAN_scaffold211.g12656"/>
</dbReference>
<name>A0A914D8L3_9BILA</name>
<keyword evidence="9" id="KW-1185">Reference proteome</keyword>
<feature type="compositionally biased region" description="Basic and acidic residues" evidence="6">
    <location>
        <begin position="1491"/>
        <end position="1512"/>
    </location>
</feature>
<proteinExistence type="inferred from homology"/>
<feature type="compositionally biased region" description="Basic and acidic residues" evidence="6">
    <location>
        <begin position="962"/>
        <end position="976"/>
    </location>
</feature>
<dbReference type="Gene3D" id="3.30.9.10">
    <property type="entry name" value="D-Amino Acid Oxidase, subunit A, domain 2"/>
    <property type="match status" value="1"/>
</dbReference>
<feature type="region of interest" description="Disordered" evidence="6">
    <location>
        <begin position="1380"/>
        <end position="1408"/>
    </location>
</feature>
<feature type="compositionally biased region" description="Basic and acidic residues" evidence="6">
    <location>
        <begin position="1078"/>
        <end position="1100"/>
    </location>
</feature>
<evidence type="ECO:0000256" key="4">
    <source>
        <dbReference type="ARBA" id="ARBA00022827"/>
    </source>
</evidence>
<dbReference type="InterPro" id="IPR012941">
    <property type="entry name" value="Phe_hydrox_C_dim_dom"/>
</dbReference>
<evidence type="ECO:0000256" key="2">
    <source>
        <dbReference type="ARBA" id="ARBA00007801"/>
    </source>
</evidence>
<evidence type="ECO:0000313" key="9">
    <source>
        <dbReference type="Proteomes" id="UP000887540"/>
    </source>
</evidence>
<dbReference type="CDD" id="cd02979">
    <property type="entry name" value="PHOX_C"/>
    <property type="match status" value="1"/>
</dbReference>
<dbReference type="SUPFAM" id="SSF51905">
    <property type="entry name" value="FAD/NAD(P)-binding domain"/>
    <property type="match status" value="1"/>
</dbReference>
<feature type="compositionally biased region" description="Basic residues" evidence="6">
    <location>
        <begin position="925"/>
        <end position="934"/>
    </location>
</feature>
<dbReference type="PANTHER" id="PTHR43004">
    <property type="entry name" value="TRK SYSTEM POTASSIUM UPTAKE PROTEIN"/>
    <property type="match status" value="1"/>
</dbReference>
<comment type="cofactor">
    <cofactor evidence="1">
        <name>FAD</name>
        <dbReference type="ChEBI" id="CHEBI:57692"/>
    </cofactor>
</comment>
<evidence type="ECO:0000256" key="6">
    <source>
        <dbReference type="SAM" id="MobiDB-lite"/>
    </source>
</evidence>
<feature type="compositionally biased region" description="Basic and acidic residues" evidence="6">
    <location>
        <begin position="1109"/>
        <end position="1234"/>
    </location>
</feature>
<feature type="compositionally biased region" description="Basic and acidic residues" evidence="6">
    <location>
        <begin position="842"/>
        <end position="862"/>
    </location>
</feature>
<keyword evidence="3" id="KW-0285">Flavoprotein</keyword>
<protein>
    <submittedName>
        <fullName evidence="10">Phenol 2-monooxygenase</fullName>
    </submittedName>
</protein>
<dbReference type="SUPFAM" id="SSF54373">
    <property type="entry name" value="FAD-linked reductases, C-terminal domain"/>
    <property type="match status" value="1"/>
</dbReference>
<evidence type="ECO:0000313" key="10">
    <source>
        <dbReference type="WBParaSite" id="ACRNAN_scaffold211.g12656.t1"/>
    </source>
</evidence>
<feature type="compositionally biased region" description="Basic and acidic residues" evidence="6">
    <location>
        <begin position="800"/>
        <end position="826"/>
    </location>
</feature>
<evidence type="ECO:0000256" key="5">
    <source>
        <dbReference type="ARBA" id="ARBA00023002"/>
    </source>
</evidence>
<reference evidence="10" key="1">
    <citation type="submission" date="2022-11" db="UniProtKB">
        <authorList>
            <consortium name="WormBaseParasite"/>
        </authorList>
    </citation>
    <scope>IDENTIFICATION</scope>
</reference>
<dbReference type="InterPro" id="IPR002938">
    <property type="entry name" value="FAD-bd"/>
</dbReference>
<dbReference type="PANTHER" id="PTHR43004:SF19">
    <property type="entry name" value="BINDING MONOOXYGENASE, PUTATIVE (JCVI)-RELATED"/>
    <property type="match status" value="1"/>
</dbReference>
<dbReference type="GO" id="GO:0016709">
    <property type="term" value="F:oxidoreductase activity, acting on paired donors, with incorporation or reduction of molecular oxygen, NAD(P)H as one donor, and incorporation of one atom of oxygen"/>
    <property type="evidence" value="ECO:0007669"/>
    <property type="project" value="UniProtKB-ARBA"/>
</dbReference>
<feature type="compositionally biased region" description="Basic and acidic residues" evidence="6">
    <location>
        <begin position="874"/>
        <end position="920"/>
    </location>
</feature>
<dbReference type="NCBIfam" id="NF006144">
    <property type="entry name" value="PRK08294.1"/>
    <property type="match status" value="1"/>
</dbReference>
<dbReference type="InterPro" id="IPR036249">
    <property type="entry name" value="Thioredoxin-like_sf"/>
</dbReference>
<comment type="similarity">
    <text evidence="2">Belongs to the PheA/TfdB FAD monooxygenase family.</text>
</comment>
<dbReference type="Pfam" id="PF01494">
    <property type="entry name" value="FAD_binding_3"/>
    <property type="match status" value="1"/>
</dbReference>
<organism evidence="9 10">
    <name type="scientific">Acrobeloides nanus</name>
    <dbReference type="NCBI Taxonomy" id="290746"/>
    <lineage>
        <taxon>Eukaryota</taxon>
        <taxon>Metazoa</taxon>
        <taxon>Ecdysozoa</taxon>
        <taxon>Nematoda</taxon>
        <taxon>Chromadorea</taxon>
        <taxon>Rhabditida</taxon>
        <taxon>Tylenchina</taxon>
        <taxon>Cephalobomorpha</taxon>
        <taxon>Cephaloboidea</taxon>
        <taxon>Cephalobidae</taxon>
        <taxon>Acrobeloides</taxon>
    </lineage>
</organism>
<dbReference type="InterPro" id="IPR038220">
    <property type="entry name" value="PHOX_C_sf"/>
</dbReference>
<dbReference type="Gene3D" id="3.40.30.20">
    <property type="match status" value="1"/>
</dbReference>
<dbReference type="GO" id="GO:0071949">
    <property type="term" value="F:FAD binding"/>
    <property type="evidence" value="ECO:0007669"/>
    <property type="project" value="InterPro"/>
</dbReference>
<dbReference type="InterPro" id="IPR050641">
    <property type="entry name" value="RIFMO-like"/>
</dbReference>
<feature type="domain" description="Phenol hydroxylase-like C-terminal dimerisation" evidence="8">
    <location>
        <begin position="433"/>
        <end position="625"/>
    </location>
</feature>
<feature type="compositionally biased region" description="Basic and acidic residues" evidence="6">
    <location>
        <begin position="935"/>
        <end position="955"/>
    </location>
</feature>
<feature type="compositionally biased region" description="Basic and acidic residues" evidence="6">
    <location>
        <begin position="987"/>
        <end position="1065"/>
    </location>
</feature>
<dbReference type="PRINTS" id="PR00420">
    <property type="entry name" value="RNGMNOXGNASE"/>
</dbReference>
<evidence type="ECO:0000256" key="3">
    <source>
        <dbReference type="ARBA" id="ARBA00022630"/>
    </source>
</evidence>
<feature type="region of interest" description="Disordered" evidence="6">
    <location>
        <begin position="1448"/>
        <end position="1512"/>
    </location>
</feature>
<feature type="compositionally biased region" description="Basic and acidic residues" evidence="6">
    <location>
        <begin position="1448"/>
        <end position="1468"/>
    </location>
</feature>
<keyword evidence="5" id="KW-0560">Oxidoreductase</keyword>
<dbReference type="Gene3D" id="3.50.50.60">
    <property type="entry name" value="FAD/NAD(P)-binding domain"/>
    <property type="match status" value="1"/>
</dbReference>